<dbReference type="Gene3D" id="1.20.930.20">
    <property type="entry name" value="Adaptor protein Cbl, N-terminal domain"/>
    <property type="match status" value="1"/>
</dbReference>
<dbReference type="CDD" id="cd21037">
    <property type="entry name" value="MLKL_NTD"/>
    <property type="match status" value="1"/>
</dbReference>
<dbReference type="AlphaFoldDB" id="A0AAW0BEG7"/>
<feature type="region of interest" description="Disordered" evidence="1">
    <location>
        <begin position="367"/>
        <end position="387"/>
    </location>
</feature>
<dbReference type="EMBL" id="JAWWNJ010000034">
    <property type="protein sequence ID" value="KAK7024978.1"/>
    <property type="molecule type" value="Genomic_DNA"/>
</dbReference>
<protein>
    <submittedName>
        <fullName evidence="2">Kinase domain-containing protein</fullName>
    </submittedName>
</protein>
<feature type="region of interest" description="Disordered" evidence="1">
    <location>
        <begin position="466"/>
        <end position="493"/>
    </location>
</feature>
<keyword evidence="2" id="KW-0808">Transferase</keyword>
<keyword evidence="2" id="KW-0418">Kinase</keyword>
<name>A0AAW0BEG7_9AGAR</name>
<evidence type="ECO:0000256" key="1">
    <source>
        <dbReference type="SAM" id="MobiDB-lite"/>
    </source>
</evidence>
<feature type="compositionally biased region" description="Polar residues" evidence="1">
    <location>
        <begin position="475"/>
        <end position="493"/>
    </location>
</feature>
<feature type="region of interest" description="Disordered" evidence="1">
    <location>
        <begin position="1"/>
        <end position="34"/>
    </location>
</feature>
<feature type="compositionally biased region" description="Low complexity" evidence="1">
    <location>
        <begin position="371"/>
        <end position="384"/>
    </location>
</feature>
<sequence>MQRAPSESPGRGLGITNLSTTSSSPFPSAHTDPLPFRELGEFHVSRSWQPGRHNVQGSLTHRNRSPSRTDLDWERTRRKVQEKVTNVVKSIVQIAGDQILPIAAEALSVVPIPALAPAAKILDSIWKSTNEVRSNRSACLRLTDRCANLLISIRDEMARHGDGVAHQLREPLGKLEESFKDVDLFLKEQVKWTFMHRFIRREEIRDDILRLNDVVNDCIEAFRMSADFSHMAVSLRMERILEQLVEPAQASMLLAQDEMNPPSPIRDSDVEVLENLPLKNLPPFGTSDNSGEDSDATRADKLRERFHEIQQAENADDRARDVEDLHRTIKSVLEAPDHRAVTHVLQIPCSDMSIPVMMTALLRHLERQQSERAPAQSSSSPSPRIRTLTWPVDGIPARQVELLDRQFVELALEALKSVRTKSVRGVPRACETSSNVGDSDGESVYASASSNILKLSLERADIQVEPSSSSSSSSFWSAPGSTGETGVTTPLSTHLSLAPNEPDSYILEPSEARNELRYRMSLSHAFHHLGVTLPLWTPSFVELGAVGYLLKPEGAFQTLFNCSDLRGTSDERLGGIPAPSLPQILHQRQPEDRGVQTKGTTFINRFRTKEPTSIVKRSYAISMLGRVPLKYHYFQRLEGLKRWFRMNVSAIVEAYPECLREELNLVVATLNARDYTLLVNHGGEDSDELKFQNPIPFKFFDTQFHVYSSAPPGAAWGYYEPFPHDDAERKCKVSHVGNSSSRSTVLLSVLRFRPDDPEPTTH</sequence>
<comment type="caution">
    <text evidence="2">The sequence shown here is derived from an EMBL/GenBank/DDBJ whole genome shotgun (WGS) entry which is preliminary data.</text>
</comment>
<evidence type="ECO:0000313" key="2">
    <source>
        <dbReference type="EMBL" id="KAK7024978.1"/>
    </source>
</evidence>
<keyword evidence="3" id="KW-1185">Reference proteome</keyword>
<dbReference type="Proteomes" id="UP001362999">
    <property type="component" value="Unassembled WGS sequence"/>
</dbReference>
<dbReference type="GO" id="GO:0016301">
    <property type="term" value="F:kinase activity"/>
    <property type="evidence" value="ECO:0007669"/>
    <property type="project" value="UniProtKB-KW"/>
</dbReference>
<organism evidence="2 3">
    <name type="scientific">Favolaschia claudopus</name>
    <dbReference type="NCBI Taxonomy" id="2862362"/>
    <lineage>
        <taxon>Eukaryota</taxon>
        <taxon>Fungi</taxon>
        <taxon>Dikarya</taxon>
        <taxon>Basidiomycota</taxon>
        <taxon>Agaricomycotina</taxon>
        <taxon>Agaricomycetes</taxon>
        <taxon>Agaricomycetidae</taxon>
        <taxon>Agaricales</taxon>
        <taxon>Marasmiineae</taxon>
        <taxon>Mycenaceae</taxon>
        <taxon>Favolaschia</taxon>
    </lineage>
</organism>
<evidence type="ECO:0000313" key="3">
    <source>
        <dbReference type="Proteomes" id="UP001362999"/>
    </source>
</evidence>
<feature type="region of interest" description="Disordered" evidence="1">
    <location>
        <begin position="47"/>
        <end position="72"/>
    </location>
</feature>
<dbReference type="GO" id="GO:0007166">
    <property type="term" value="P:cell surface receptor signaling pathway"/>
    <property type="evidence" value="ECO:0007669"/>
    <property type="project" value="InterPro"/>
</dbReference>
<gene>
    <name evidence="2" type="ORF">R3P38DRAFT_3356215</name>
</gene>
<proteinExistence type="predicted"/>
<dbReference type="InterPro" id="IPR059179">
    <property type="entry name" value="MLKL-like_MCAfunc"/>
</dbReference>
<reference evidence="2 3" key="1">
    <citation type="journal article" date="2024" name="J Genomics">
        <title>Draft genome sequencing and assembly of Favolaschia claudopus CIRM-BRFM 2984 isolated from oak limbs.</title>
        <authorList>
            <person name="Navarro D."/>
            <person name="Drula E."/>
            <person name="Chaduli D."/>
            <person name="Cazenave R."/>
            <person name="Ahrendt S."/>
            <person name="Wang J."/>
            <person name="Lipzen A."/>
            <person name="Daum C."/>
            <person name="Barry K."/>
            <person name="Grigoriev I.V."/>
            <person name="Favel A."/>
            <person name="Rosso M.N."/>
            <person name="Martin F."/>
        </authorList>
    </citation>
    <scope>NUCLEOTIDE SEQUENCE [LARGE SCALE GENOMIC DNA]</scope>
    <source>
        <strain evidence="2 3">CIRM-BRFM 2984</strain>
    </source>
</reference>
<feature type="compositionally biased region" description="Polar residues" evidence="1">
    <location>
        <begin position="16"/>
        <end position="26"/>
    </location>
</feature>
<dbReference type="InterPro" id="IPR036537">
    <property type="entry name" value="Adaptor_Cbl_N_dom_sf"/>
</dbReference>
<accession>A0AAW0BEG7</accession>